<proteinExistence type="predicted"/>
<dbReference type="AlphaFoldDB" id="A0A0E0JH09"/>
<keyword evidence="3" id="KW-1185">Reference proteome</keyword>
<name>A0A0E0JH09_ORYPU</name>
<organism evidence="2">
    <name type="scientific">Oryza punctata</name>
    <name type="common">Red rice</name>
    <dbReference type="NCBI Taxonomy" id="4537"/>
    <lineage>
        <taxon>Eukaryota</taxon>
        <taxon>Viridiplantae</taxon>
        <taxon>Streptophyta</taxon>
        <taxon>Embryophyta</taxon>
        <taxon>Tracheophyta</taxon>
        <taxon>Spermatophyta</taxon>
        <taxon>Magnoliopsida</taxon>
        <taxon>Liliopsida</taxon>
        <taxon>Poales</taxon>
        <taxon>Poaceae</taxon>
        <taxon>BOP clade</taxon>
        <taxon>Oryzoideae</taxon>
        <taxon>Oryzeae</taxon>
        <taxon>Oryzinae</taxon>
        <taxon>Oryza</taxon>
    </lineage>
</organism>
<reference evidence="2" key="1">
    <citation type="submission" date="2015-04" db="UniProtKB">
        <authorList>
            <consortium name="EnsemblPlants"/>
        </authorList>
    </citation>
    <scope>IDENTIFICATION</scope>
</reference>
<dbReference type="Gramene" id="OPUNC01G10960.1">
    <property type="protein sequence ID" value="OPUNC01G10960.1"/>
    <property type="gene ID" value="OPUNC01G10960"/>
</dbReference>
<protein>
    <submittedName>
        <fullName evidence="2">Uncharacterized protein</fullName>
    </submittedName>
</protein>
<dbReference type="Proteomes" id="UP000026962">
    <property type="component" value="Chromosome 1"/>
</dbReference>
<evidence type="ECO:0000313" key="3">
    <source>
        <dbReference type="Proteomes" id="UP000026962"/>
    </source>
</evidence>
<reference evidence="2" key="2">
    <citation type="submission" date="2018-05" db="EMBL/GenBank/DDBJ databases">
        <title>OpunRS2 (Oryza punctata Reference Sequence Version 2).</title>
        <authorList>
            <person name="Zhang J."/>
            <person name="Kudrna D."/>
            <person name="Lee S."/>
            <person name="Talag J."/>
            <person name="Welchert J."/>
            <person name="Wing R.A."/>
        </authorList>
    </citation>
    <scope>NUCLEOTIDE SEQUENCE [LARGE SCALE GENOMIC DNA]</scope>
</reference>
<evidence type="ECO:0000313" key="2">
    <source>
        <dbReference type="EnsemblPlants" id="OPUNC01G10960.1"/>
    </source>
</evidence>
<dbReference type="HOGENOM" id="CLU_2692032_0_0_1"/>
<dbReference type="EnsemblPlants" id="OPUNC01G10960.1">
    <property type="protein sequence ID" value="OPUNC01G10960.1"/>
    <property type="gene ID" value="OPUNC01G10960"/>
</dbReference>
<sequence length="74" mass="7981">MQALAGVPMIRAHSHPPHPSAPRRSSASCNAQHKAPAAVAANSEDDVSSQHFLIHYECNFGIRRALAVLPLEFP</sequence>
<feature type="region of interest" description="Disordered" evidence="1">
    <location>
        <begin position="1"/>
        <end position="43"/>
    </location>
</feature>
<evidence type="ECO:0000256" key="1">
    <source>
        <dbReference type="SAM" id="MobiDB-lite"/>
    </source>
</evidence>
<accession>A0A0E0JH09</accession>